<dbReference type="Pfam" id="PF00248">
    <property type="entry name" value="Aldo_ket_red"/>
    <property type="match status" value="1"/>
</dbReference>
<dbReference type="FunFam" id="3.20.20.100:FF:000023">
    <property type="entry name" value="aldose reductase"/>
    <property type="match status" value="1"/>
</dbReference>
<dbReference type="PANTHER" id="PTHR11732">
    <property type="entry name" value="ALDO/KETO REDUCTASE"/>
    <property type="match status" value="1"/>
</dbReference>
<feature type="domain" description="NADP-dependent oxidoreductase" evidence="4">
    <location>
        <begin position="18"/>
        <end position="288"/>
    </location>
</feature>
<dbReference type="InParanoid" id="A0A7R8UM92"/>
<dbReference type="CDD" id="cd19116">
    <property type="entry name" value="AKR_AKR2E1-5"/>
    <property type="match status" value="1"/>
</dbReference>
<accession>A0A7R8UM92</accession>
<dbReference type="Proteomes" id="UP000594454">
    <property type="component" value="Chromosome 2"/>
</dbReference>
<dbReference type="PROSITE" id="PS00798">
    <property type="entry name" value="ALDOKETO_REDUCTASE_1"/>
    <property type="match status" value="1"/>
</dbReference>
<evidence type="ECO:0000256" key="2">
    <source>
        <dbReference type="PIRSR" id="PIRSR000097-2"/>
    </source>
</evidence>
<feature type="active site" description="Proton donor" evidence="1">
    <location>
        <position position="51"/>
    </location>
</feature>
<dbReference type="PROSITE" id="PS00063">
    <property type="entry name" value="ALDOKETO_REDUCTASE_3"/>
    <property type="match status" value="1"/>
</dbReference>
<dbReference type="FunCoup" id="A0A7R8UM92">
    <property type="interactions" value="537"/>
</dbReference>
<name>A0A7R8UM92_HERIL</name>
<keyword evidence="6" id="KW-1185">Reference proteome</keyword>
<dbReference type="OrthoDB" id="416253at2759"/>
<dbReference type="InterPro" id="IPR020471">
    <property type="entry name" value="AKR"/>
</dbReference>
<evidence type="ECO:0000313" key="6">
    <source>
        <dbReference type="Proteomes" id="UP000594454"/>
    </source>
</evidence>
<proteinExistence type="predicted"/>
<dbReference type="OMA" id="RLIKMEH"/>
<dbReference type="EMBL" id="LR899010">
    <property type="protein sequence ID" value="CAD7083079.1"/>
    <property type="molecule type" value="Genomic_DNA"/>
</dbReference>
<dbReference type="Gene3D" id="3.20.20.100">
    <property type="entry name" value="NADP-dependent oxidoreductase domain"/>
    <property type="match status" value="1"/>
</dbReference>
<dbReference type="InterPro" id="IPR018170">
    <property type="entry name" value="Aldo/ket_reductase_CS"/>
</dbReference>
<evidence type="ECO:0000256" key="3">
    <source>
        <dbReference type="PIRSR" id="PIRSR000097-3"/>
    </source>
</evidence>
<dbReference type="PRINTS" id="PR00069">
    <property type="entry name" value="ALDKETRDTASE"/>
</dbReference>
<evidence type="ECO:0000256" key="1">
    <source>
        <dbReference type="PIRSR" id="PIRSR000097-1"/>
    </source>
</evidence>
<dbReference type="InterPro" id="IPR044488">
    <property type="entry name" value="AKR2E"/>
</dbReference>
<organism evidence="5 6">
    <name type="scientific">Hermetia illucens</name>
    <name type="common">Black soldier fly</name>
    <dbReference type="NCBI Taxonomy" id="343691"/>
    <lineage>
        <taxon>Eukaryota</taxon>
        <taxon>Metazoa</taxon>
        <taxon>Ecdysozoa</taxon>
        <taxon>Arthropoda</taxon>
        <taxon>Hexapoda</taxon>
        <taxon>Insecta</taxon>
        <taxon>Pterygota</taxon>
        <taxon>Neoptera</taxon>
        <taxon>Endopterygota</taxon>
        <taxon>Diptera</taxon>
        <taxon>Brachycera</taxon>
        <taxon>Stratiomyomorpha</taxon>
        <taxon>Stratiomyidae</taxon>
        <taxon>Hermetiinae</taxon>
        <taxon>Hermetia</taxon>
    </lineage>
</organism>
<protein>
    <recommendedName>
        <fullName evidence="4">NADP-dependent oxidoreductase domain-containing protein</fullName>
    </recommendedName>
</protein>
<reference evidence="5 6" key="1">
    <citation type="submission" date="2020-11" db="EMBL/GenBank/DDBJ databases">
        <authorList>
            <person name="Wallbank WR R."/>
            <person name="Pardo Diaz C."/>
            <person name="Kozak K."/>
            <person name="Martin S."/>
            <person name="Jiggins C."/>
            <person name="Moest M."/>
            <person name="Warren A I."/>
            <person name="Generalovic N T."/>
            <person name="Byers J.R.P. K."/>
            <person name="Montejo-Kovacevich G."/>
            <person name="Yen C E."/>
        </authorList>
    </citation>
    <scope>NUCLEOTIDE SEQUENCE [LARGE SCALE GENOMIC DNA]</scope>
</reference>
<dbReference type="GO" id="GO:0016491">
    <property type="term" value="F:oxidoreductase activity"/>
    <property type="evidence" value="ECO:0007669"/>
    <property type="project" value="InterPro"/>
</dbReference>
<evidence type="ECO:0000259" key="4">
    <source>
        <dbReference type="Pfam" id="PF00248"/>
    </source>
</evidence>
<dbReference type="AlphaFoldDB" id="A0A7R8UM92"/>
<sequence>MVKIPTIKQNDNTVMPIIGLGTYTSTGGDCKRAVKDAIDAGYRHFDTAYFYENEAEVGEAIREKIAEGAIKREDVYIVTKLWCHFHDPERVEKACRLSLKNFGLDYIDMYLMHWPYAYVYEGDRVMFPTDPSGEVKLSDVDYVDTWKAMEKLVGLGLTKSIGVSNFNSKQLTRLLSAATIKPVHNQIEAHPGLSQKKLIEFCKNLNIVVTGYCPLGRPEGNRGDFLNDKKIIEIGKKYNKSSAQVILRWLVDSGVVPIPKSVTKSRIQANIDIFDFQLSAEDRQVLDGFNTGHRIIPMTHAKNSPHYPFHEEF</sequence>
<dbReference type="PROSITE" id="PS00062">
    <property type="entry name" value="ALDOKETO_REDUCTASE_2"/>
    <property type="match status" value="1"/>
</dbReference>
<gene>
    <name evidence="5" type="ORF">HERILL_LOCUS6063</name>
</gene>
<feature type="binding site" evidence="2">
    <location>
        <position position="113"/>
    </location>
    <ligand>
        <name>substrate</name>
    </ligand>
</feature>
<evidence type="ECO:0000313" key="5">
    <source>
        <dbReference type="EMBL" id="CAD7083079.1"/>
    </source>
</evidence>
<dbReference type="InterPro" id="IPR023210">
    <property type="entry name" value="NADP_OxRdtase_dom"/>
</dbReference>
<dbReference type="PIRSF" id="PIRSF000097">
    <property type="entry name" value="AKR"/>
    <property type="match status" value="1"/>
</dbReference>
<feature type="site" description="Lowers pKa of active site Tyr" evidence="3">
    <location>
        <position position="80"/>
    </location>
</feature>
<dbReference type="InterPro" id="IPR036812">
    <property type="entry name" value="NAD(P)_OxRdtase_dom_sf"/>
</dbReference>
<dbReference type="SUPFAM" id="SSF51430">
    <property type="entry name" value="NAD(P)-linked oxidoreductase"/>
    <property type="match status" value="1"/>
</dbReference>